<dbReference type="InterPro" id="IPR001584">
    <property type="entry name" value="Integrase_cat-core"/>
</dbReference>
<dbReference type="Pfam" id="PF22936">
    <property type="entry name" value="Pol_BBD"/>
    <property type="match status" value="1"/>
</dbReference>
<feature type="compositionally biased region" description="Low complexity" evidence="2">
    <location>
        <begin position="982"/>
        <end position="995"/>
    </location>
</feature>
<dbReference type="GO" id="GO:0004190">
    <property type="term" value="F:aspartic-type endopeptidase activity"/>
    <property type="evidence" value="ECO:0007669"/>
    <property type="project" value="UniProtKB-KW"/>
</dbReference>
<dbReference type="GO" id="GO:0003676">
    <property type="term" value="F:nucleic acid binding"/>
    <property type="evidence" value="ECO:0007669"/>
    <property type="project" value="InterPro"/>
</dbReference>
<dbReference type="PROSITE" id="PS50994">
    <property type="entry name" value="INTEGRASE"/>
    <property type="match status" value="1"/>
</dbReference>
<keyword evidence="5" id="KW-1185">Reference proteome</keyword>
<dbReference type="InterPro" id="IPR023346">
    <property type="entry name" value="Lysozyme-like_dom_sf"/>
</dbReference>
<feature type="compositionally biased region" description="Polar residues" evidence="2">
    <location>
        <begin position="436"/>
        <end position="449"/>
    </location>
</feature>
<feature type="region of interest" description="Disordered" evidence="2">
    <location>
        <begin position="982"/>
        <end position="1004"/>
    </location>
</feature>
<dbReference type="Pfam" id="PF25597">
    <property type="entry name" value="SH3_retrovirus"/>
    <property type="match status" value="1"/>
</dbReference>
<gene>
    <name evidence="4" type="ORF">CXB51_000743</name>
</gene>
<dbReference type="Pfam" id="PF01464">
    <property type="entry name" value="SLT"/>
    <property type="match status" value="1"/>
</dbReference>
<reference evidence="4 5" key="1">
    <citation type="journal article" date="2021" name="bioRxiv">
        <title>The Gossypium anomalum genome as a resource for cotton improvement and evolutionary analysis of hybrid incompatibility.</title>
        <authorList>
            <person name="Grover C.E."/>
            <person name="Yuan D."/>
            <person name="Arick M.A."/>
            <person name="Miller E.R."/>
            <person name="Hu G."/>
            <person name="Peterson D.G."/>
            <person name="Wendel J.F."/>
            <person name="Udall J.A."/>
        </authorList>
    </citation>
    <scope>NUCLEOTIDE SEQUENCE [LARGE SCALE GENOMIC DNA]</scope>
    <source>
        <strain evidence="4">JFW-Udall</strain>
        <tissue evidence="4">Leaf</tissue>
    </source>
</reference>
<dbReference type="Gene3D" id="1.10.530.10">
    <property type="match status" value="1"/>
</dbReference>
<evidence type="ECO:0000259" key="3">
    <source>
        <dbReference type="PROSITE" id="PS50994"/>
    </source>
</evidence>
<dbReference type="SUPFAM" id="SSF56672">
    <property type="entry name" value="DNA/RNA polymerases"/>
    <property type="match status" value="1"/>
</dbReference>
<keyword evidence="1" id="KW-0645">Protease</keyword>
<dbReference type="Pfam" id="PF07727">
    <property type="entry name" value="RVT_2"/>
    <property type="match status" value="1"/>
</dbReference>
<feature type="domain" description="Integrase catalytic" evidence="3">
    <location>
        <begin position="679"/>
        <end position="848"/>
    </location>
</feature>
<evidence type="ECO:0000256" key="1">
    <source>
        <dbReference type="ARBA" id="ARBA00022750"/>
    </source>
</evidence>
<dbReference type="SUPFAM" id="SSF53955">
    <property type="entry name" value="Lysozyme-like"/>
    <property type="match status" value="1"/>
</dbReference>
<dbReference type="InterPro" id="IPR054722">
    <property type="entry name" value="PolX-like_BBD"/>
</dbReference>
<dbReference type="GO" id="GO:0015074">
    <property type="term" value="P:DNA integration"/>
    <property type="evidence" value="ECO:0007669"/>
    <property type="project" value="InterPro"/>
</dbReference>
<evidence type="ECO:0000256" key="2">
    <source>
        <dbReference type="SAM" id="MobiDB-lite"/>
    </source>
</evidence>
<name>A0A8J5ZNW9_9ROSI</name>
<dbReference type="InterPro" id="IPR043502">
    <property type="entry name" value="DNA/RNA_pol_sf"/>
</dbReference>
<feature type="compositionally biased region" description="Basic and acidic residues" evidence="2">
    <location>
        <begin position="454"/>
        <end position="466"/>
    </location>
</feature>
<accession>A0A8J5ZNW9</accession>
<evidence type="ECO:0000313" key="5">
    <source>
        <dbReference type="Proteomes" id="UP000701853"/>
    </source>
</evidence>
<proteinExistence type="predicted"/>
<dbReference type="Proteomes" id="UP000701853">
    <property type="component" value="Chromosome 1"/>
</dbReference>
<evidence type="ECO:0000313" key="4">
    <source>
        <dbReference type="EMBL" id="KAG8502947.1"/>
    </source>
</evidence>
<comment type="caution">
    <text evidence="4">The sequence shown here is derived from an EMBL/GenBank/DDBJ whole genome shotgun (WGS) entry which is preliminary data.</text>
</comment>
<keyword evidence="1" id="KW-0064">Aspartyl protease</keyword>
<sequence length="1604" mass="182798">MSVTFKYWDECADPEDMEAMWNHPEAVAEIVIRRQFDKKLDPEKINWYGTLLTNLHIMNMKYFLPDFNSGDREMICAIAELESNRQPLATGYDKKTNLITIGIMHVAPKVAEWIVREEDYLLFPVEEDPDILYKPFVNIYFGAAYLRWLSNFDGKIRTEEFVVRAYSGGTKNVNHKSTLPYWKRYLQVKDCYLSRKQFDGPSPIEAPTFPTSPVSPSKGFDLYWDSRVSSEDMEHMWNHLDVFKEWIKSKEIRGKVRFSCNKEKKPYLSRAELRAIAEIIVSKYFSTRGIDPPAVTDAGFAKWMRDNGQVMTWLLNSITPSISRNFLLYTTAAEIWSAVRETYSSTDNIAELYHVEDQAATLKQGTMPVTLYYNTLTALWQQLDLYAHYDWDLDEVRGKVLAISPLPSLREAFSMVKKEESRRCVMLSDEPYSTSERSALLTHQSSPSSKRGRPWCDHCKKPGHSKEKCWKLHGKPQDWKSKHSRDNKSSLVAATSVTSFTKEQIAKLQKLFGKFQGSCEGNLVIKDPKGNLSSIAFFSSQLTPNWILDSGATDHMTGNKALFHNFFHTFGKAVKTADGTLCKIEGHGTALNSKKMIGKASLHNGLYILPTSPKIEISKSFTALGKVDTVMLWHFLLGHPSFQYLAKLFPALFINKRPNSFSCRVCSLAKRTKSSYFPSTYKPSYLFALIHSDIWGPSRVKNADNCKWFITFIDDHSRITWTYLLKDKSKTASVFVQFYNMVLTQFGSKIQLFKSDNGSEFFARSLGDFFKEKGIVQISSCVGTPQQNGIAERKNRHLLEVTRSLLFTTNVPKYLWAEALLTATYLINRMPSKVLKFQTPQSIFLQHFPHFKPISSILPLKIFGCTVFIQNIAPNKSKLDPKSLKCVLVGYSSLKKGYKCYHPPSKRFFTTMDITFYEQDSYFTQAEIQGETWSDFQPQQVSPPNLHSQPSELPSCSPLPADLSPVNAPIDSPVVPVTNSPTPTLNTLPENTPTPIDSLQKTPPPKQLRVYKRKRRHIPETVLQSDSCRKLDLGPATEMEEEISKSTTLDDFSIAIKKGVRQCTKHPIEKFTGYNSLMPSFQAFTATLDKEQVPTSIAEALKDPKWRRAVEEEICALEKNATWTITDLPQGKKAVGCKWIFAVKYNSNGSIQRYKARLVARGFTQTYGIDFTETFAPVAKLNTIRVLLSLAVNCDWKLHQLDVKNAFLNGKLEEEVYMQLPLGSKSIEGSNKVCKLNKSLYGLKQSPRAWFERFTKVILKNGYKQSIADHTLFIKVTSTNKKAILIVYADDIILTGDDEEEISNLKKLLNREFETKDLGKLRYFLGMEVARSKEGLVINQKKYILDLLKETGFLGCKPADTPMEANLRFNKEDGSLVDREKFQRLVGKLIYLSLTRPDIAFPVNVISQHMTNPTEEHMAAANRILKYLKKTPGHGLMFKKTQDRTVKIFTDSSWARDLTERRSTSGYCTFVWGNLTTWRSKKQSVVSRSSAEAEFRALALGICEGIWLLKLLKELGTNQEDHFEVLCDNQSAIQIAKNPVQHDRTKHVEIDRHFIADQVNKKTATLSYIPSEGQIADILTKALPKPVFNKFLFKLGLYNVYSPA</sequence>
<dbReference type="OrthoDB" id="1746033at2759"/>
<feature type="region of interest" description="Disordered" evidence="2">
    <location>
        <begin position="936"/>
        <end position="959"/>
    </location>
</feature>
<feature type="compositionally biased region" description="Polar residues" evidence="2">
    <location>
        <begin position="936"/>
        <end position="954"/>
    </location>
</feature>
<dbReference type="InterPro" id="IPR008258">
    <property type="entry name" value="Transglycosylase_SLT_dom_1"/>
</dbReference>
<dbReference type="InterPro" id="IPR057670">
    <property type="entry name" value="SH3_retrovirus"/>
</dbReference>
<dbReference type="Gene3D" id="3.30.420.10">
    <property type="entry name" value="Ribonuclease H-like superfamily/Ribonuclease H"/>
    <property type="match status" value="1"/>
</dbReference>
<dbReference type="InterPro" id="IPR013103">
    <property type="entry name" value="RVT_2"/>
</dbReference>
<dbReference type="PANTHER" id="PTHR37179:SF1">
    <property type="entry name" value="TRANSGLYCOSYLASE"/>
    <property type="match status" value="1"/>
</dbReference>
<dbReference type="PANTHER" id="PTHR37179">
    <property type="entry name" value="TRANSGLYCOSYLASE"/>
    <property type="match status" value="1"/>
</dbReference>
<feature type="region of interest" description="Disordered" evidence="2">
    <location>
        <begin position="436"/>
        <end position="466"/>
    </location>
</feature>
<dbReference type="InterPro" id="IPR036397">
    <property type="entry name" value="RNaseH_sf"/>
</dbReference>
<protein>
    <recommendedName>
        <fullName evidence="3">Integrase catalytic domain-containing protein</fullName>
    </recommendedName>
</protein>
<dbReference type="SUPFAM" id="SSF53098">
    <property type="entry name" value="Ribonuclease H-like"/>
    <property type="match status" value="1"/>
</dbReference>
<dbReference type="EMBL" id="JAHUZN010000001">
    <property type="protein sequence ID" value="KAG8502947.1"/>
    <property type="molecule type" value="Genomic_DNA"/>
</dbReference>
<keyword evidence="1" id="KW-0378">Hydrolase</keyword>
<dbReference type="Pfam" id="PF00665">
    <property type="entry name" value="rve"/>
    <property type="match status" value="1"/>
</dbReference>
<dbReference type="CDD" id="cd09272">
    <property type="entry name" value="RNase_HI_RT_Ty1"/>
    <property type="match status" value="1"/>
</dbReference>
<organism evidence="4 5">
    <name type="scientific">Gossypium anomalum</name>
    <dbReference type="NCBI Taxonomy" id="47600"/>
    <lineage>
        <taxon>Eukaryota</taxon>
        <taxon>Viridiplantae</taxon>
        <taxon>Streptophyta</taxon>
        <taxon>Embryophyta</taxon>
        <taxon>Tracheophyta</taxon>
        <taxon>Spermatophyta</taxon>
        <taxon>Magnoliopsida</taxon>
        <taxon>eudicotyledons</taxon>
        <taxon>Gunneridae</taxon>
        <taxon>Pentapetalae</taxon>
        <taxon>rosids</taxon>
        <taxon>malvids</taxon>
        <taxon>Malvales</taxon>
        <taxon>Malvaceae</taxon>
        <taxon>Malvoideae</taxon>
        <taxon>Gossypium</taxon>
    </lineage>
</organism>
<dbReference type="InterPro" id="IPR012337">
    <property type="entry name" value="RNaseH-like_sf"/>
</dbReference>